<keyword evidence="4 7" id="KW-0067">ATP-binding</keyword>
<proteinExistence type="inferred from homology"/>
<dbReference type="AlphaFoldDB" id="A0A6J2A003"/>
<comment type="catalytic activity">
    <reaction evidence="6 7">
        <text>L-glutamyl-tRNA(Gln) + L-glutamine + ATP + H2O = L-glutaminyl-tRNA(Gln) + L-glutamate + ADP + phosphate + H(+)</text>
        <dbReference type="Rhea" id="RHEA:17521"/>
        <dbReference type="Rhea" id="RHEA-COMP:9681"/>
        <dbReference type="Rhea" id="RHEA-COMP:9684"/>
        <dbReference type="ChEBI" id="CHEBI:15377"/>
        <dbReference type="ChEBI" id="CHEBI:15378"/>
        <dbReference type="ChEBI" id="CHEBI:29985"/>
        <dbReference type="ChEBI" id="CHEBI:30616"/>
        <dbReference type="ChEBI" id="CHEBI:43474"/>
        <dbReference type="ChEBI" id="CHEBI:58359"/>
        <dbReference type="ChEBI" id="CHEBI:78520"/>
        <dbReference type="ChEBI" id="CHEBI:78521"/>
        <dbReference type="ChEBI" id="CHEBI:456216"/>
    </reaction>
</comment>
<dbReference type="InterPro" id="IPR018027">
    <property type="entry name" value="Asn/Gln_amidotransferase"/>
</dbReference>
<evidence type="ECO:0000259" key="8">
    <source>
        <dbReference type="SMART" id="SM00845"/>
    </source>
</evidence>
<dbReference type="HAMAP" id="MF_00121">
    <property type="entry name" value="GatB"/>
    <property type="match status" value="1"/>
</dbReference>
<dbReference type="Pfam" id="PF02934">
    <property type="entry name" value="GatB_N"/>
    <property type="match status" value="1"/>
</dbReference>
<dbReference type="GO" id="GO:0005524">
    <property type="term" value="F:ATP binding"/>
    <property type="evidence" value="ECO:0007669"/>
    <property type="project" value="UniProtKB-KW"/>
</dbReference>
<protein>
    <recommendedName>
        <fullName evidence="7">Glutamyl-tRNA(Gln) amidotransferase subunit B, mitochondrial</fullName>
        <shortName evidence="7">Glu-AdT subunit B</shortName>
        <ecNumber evidence="7">6.3.5.-</ecNumber>
    </recommendedName>
    <alternativeName>
        <fullName evidence="7">Cytochrome oxidase assembly factor PET112 homolog</fullName>
    </alternativeName>
    <alternativeName>
        <fullName evidence="7">PET112-like</fullName>
    </alternativeName>
</protein>
<dbReference type="PANTHER" id="PTHR11659">
    <property type="entry name" value="GLUTAMYL-TRNA GLN AMIDOTRANSFERASE SUBUNIT B MITOCHONDRIAL AND PROKARYOTIC PET112-RELATED"/>
    <property type="match status" value="1"/>
</dbReference>
<evidence type="ECO:0000313" key="10">
    <source>
        <dbReference type="RefSeq" id="XP_026923031.2"/>
    </source>
</evidence>
<keyword evidence="9" id="KW-1185">Reference proteome</keyword>
<evidence type="ECO:0000256" key="1">
    <source>
        <dbReference type="ARBA" id="ARBA00005306"/>
    </source>
</evidence>
<dbReference type="SUPFAM" id="SSF55931">
    <property type="entry name" value="Glutamine synthetase/guanido kinase"/>
    <property type="match status" value="1"/>
</dbReference>
<evidence type="ECO:0000256" key="3">
    <source>
        <dbReference type="ARBA" id="ARBA00022741"/>
    </source>
</evidence>
<dbReference type="GO" id="GO:0005739">
    <property type="term" value="C:mitochondrion"/>
    <property type="evidence" value="ECO:0007669"/>
    <property type="project" value="UniProtKB-SubCell"/>
</dbReference>
<dbReference type="PANTHER" id="PTHR11659:SF0">
    <property type="entry name" value="GLUTAMYL-TRNA(GLN) AMIDOTRANSFERASE SUBUNIT B, MITOCHONDRIAL"/>
    <property type="match status" value="1"/>
</dbReference>
<evidence type="ECO:0000256" key="6">
    <source>
        <dbReference type="ARBA" id="ARBA00047913"/>
    </source>
</evidence>
<sequence>MAAPMLRGCCLGRCWALACIDSGSRHGRGAATGFTCSGKRGQSFVAQQPLLTAQKSRKGEHKWAAVVGLEIHAQIASNSKLFSGSQVHFAAPPNSLVSFFDASLPGTLPVLNRRCVEAAVMTGLALNCHINKKSLFDRKHYFYADLPAGYQITQQRLPIAVNGSLAYSVCVGKKWRQVITKTVRIKQIQLEQDSGKSLHDELRSQTLINLNRAGVGLLEVVLEPDMSCGEEAATAVRELQLILQALGTSQANMAEGQLRVDANISVHHPGEPLGVRTEVKNLNSARFLARAIDYEIQRQINELENGCEILNETRSFDYKLGCTVPMRDKEGKQDYRWLLLLFMPEPNLPPLLLYDTASLPAGADPQQVINIDRIREQLPELPSETREKLIQQYGILPEHSFALLNEVGLLEFFQNVIKETRAEPKKVTSWVLNIFLGFLKQRNLAVNESPVTPSVLAELLNLLDRKVISSAAAKQVFEELWRSKGKTPSQIVSERKLELMQDEEALERVCHTVMEGHPQVVMDMKRGNPRAINKLIGLVRKVTHNRADPTVIKEILEKQLSS</sequence>
<dbReference type="SMART" id="SM00845">
    <property type="entry name" value="GatB_Yqey"/>
    <property type="match status" value="1"/>
</dbReference>
<feature type="domain" description="Asn/Gln amidotransferase" evidence="8">
    <location>
        <begin position="411"/>
        <end position="560"/>
    </location>
</feature>
<reference evidence="10" key="1">
    <citation type="submission" date="2025-08" db="UniProtKB">
        <authorList>
            <consortium name="RefSeq"/>
        </authorList>
    </citation>
    <scope>IDENTIFICATION</scope>
    <source>
        <tissue evidence="10">Blood</tissue>
    </source>
</reference>
<dbReference type="GO" id="GO:0070681">
    <property type="term" value="P:glutaminyl-tRNAGln biosynthesis via transamidation"/>
    <property type="evidence" value="ECO:0007669"/>
    <property type="project" value="UniProtKB-UniRule"/>
</dbReference>
<dbReference type="InterPro" id="IPR017959">
    <property type="entry name" value="Asn/Gln-tRNA_amidoTrfase_suB/E"/>
</dbReference>
<comment type="function">
    <text evidence="7">Allows the formation of correctly charged Gln-tRNA(Gln) through the transamidation of misacylated Glu-tRNA(Gln) in the mitochondria. The reaction takes place in the presence of glutamine and ATP through an activated gamma-phospho-Glu-tRNA(Gln).</text>
</comment>
<dbReference type="GeneID" id="106983212"/>
<comment type="similarity">
    <text evidence="1 7">Belongs to the GatB/GatE family. GatB subfamily.</text>
</comment>
<keyword evidence="2 7" id="KW-0436">Ligase</keyword>
<dbReference type="GO" id="GO:0032543">
    <property type="term" value="P:mitochondrial translation"/>
    <property type="evidence" value="ECO:0007669"/>
    <property type="project" value="UniProtKB-UniRule"/>
</dbReference>
<dbReference type="PROSITE" id="PS01234">
    <property type="entry name" value="GATB"/>
    <property type="match status" value="1"/>
</dbReference>
<evidence type="ECO:0000256" key="4">
    <source>
        <dbReference type="ARBA" id="ARBA00022840"/>
    </source>
</evidence>
<dbReference type="InterPro" id="IPR014746">
    <property type="entry name" value="Gln_synth/guanido_kin_cat_dom"/>
</dbReference>
<dbReference type="GO" id="GO:0030956">
    <property type="term" value="C:glutamyl-tRNA(Gln) amidotransferase complex"/>
    <property type="evidence" value="ECO:0007669"/>
    <property type="project" value="UniProtKB-UniRule"/>
</dbReference>
<keyword evidence="7" id="KW-0809">Transit peptide</keyword>
<dbReference type="NCBIfam" id="TIGR00133">
    <property type="entry name" value="gatB"/>
    <property type="match status" value="1"/>
</dbReference>
<dbReference type="Gene3D" id="1.10.10.410">
    <property type="match status" value="1"/>
</dbReference>
<dbReference type="RefSeq" id="XP_026923031.2">
    <property type="nucleotide sequence ID" value="XM_027067230.2"/>
</dbReference>
<evidence type="ECO:0000256" key="2">
    <source>
        <dbReference type="ARBA" id="ARBA00022598"/>
    </source>
</evidence>
<comment type="subcellular location">
    <subcellularLocation>
        <location evidence="7">Mitochondrion</location>
    </subcellularLocation>
</comment>
<dbReference type="InterPro" id="IPR004413">
    <property type="entry name" value="GatB"/>
</dbReference>
<comment type="subunit">
    <text evidence="7">Subunit of the heterotrimeric GatCAB amidotransferase (AdT) complex, composed of A (QRSL1), B (GATB) and C (GATC) subunits.</text>
</comment>
<evidence type="ECO:0000256" key="7">
    <source>
        <dbReference type="HAMAP-Rule" id="MF_03147"/>
    </source>
</evidence>
<dbReference type="InterPro" id="IPR023168">
    <property type="entry name" value="GatB_Yqey_C_2"/>
</dbReference>
<dbReference type="InterPro" id="IPR006075">
    <property type="entry name" value="Asn/Gln-tRNA_Trfase_suB/E_cat"/>
</dbReference>
<dbReference type="InterPro" id="IPR017958">
    <property type="entry name" value="Gln-tRNA_amidoTrfase_suB_CS"/>
</dbReference>
<dbReference type="SUPFAM" id="SSF89095">
    <property type="entry name" value="GatB/YqeY motif"/>
    <property type="match status" value="1"/>
</dbReference>
<dbReference type="KEGG" id="aju:106983212"/>
<gene>
    <name evidence="7 10" type="primary">GATB</name>
    <name evidence="7" type="synonym">PET112</name>
    <name evidence="7" type="synonym">PET112L</name>
</gene>
<dbReference type="NCBIfam" id="NF004012">
    <property type="entry name" value="PRK05477.1-2"/>
    <property type="match status" value="1"/>
</dbReference>
<dbReference type="Proteomes" id="UP001652583">
    <property type="component" value="Chromosome B1"/>
</dbReference>
<name>A0A6J2A003_ACIJB</name>
<keyword evidence="3 7" id="KW-0547">Nucleotide-binding</keyword>
<dbReference type="NCBIfam" id="NF004014">
    <property type="entry name" value="PRK05477.1-4"/>
    <property type="match status" value="1"/>
</dbReference>
<dbReference type="Pfam" id="PF02637">
    <property type="entry name" value="GatB_Yqey"/>
    <property type="match status" value="1"/>
</dbReference>
<keyword evidence="5 7" id="KW-0648">Protein biosynthesis</keyword>
<keyword evidence="7" id="KW-0496">Mitochondrion</keyword>
<organism evidence="9 10">
    <name type="scientific">Acinonyx jubatus</name>
    <name type="common">Cheetah</name>
    <dbReference type="NCBI Taxonomy" id="32536"/>
    <lineage>
        <taxon>Eukaryota</taxon>
        <taxon>Metazoa</taxon>
        <taxon>Chordata</taxon>
        <taxon>Craniata</taxon>
        <taxon>Vertebrata</taxon>
        <taxon>Euteleostomi</taxon>
        <taxon>Mammalia</taxon>
        <taxon>Eutheria</taxon>
        <taxon>Laurasiatheria</taxon>
        <taxon>Carnivora</taxon>
        <taxon>Feliformia</taxon>
        <taxon>Felidae</taxon>
        <taxon>Felinae</taxon>
        <taxon>Acinonyx</taxon>
    </lineage>
</organism>
<dbReference type="EC" id="6.3.5.-" evidence="7"/>
<evidence type="ECO:0000313" key="9">
    <source>
        <dbReference type="Proteomes" id="UP001652583"/>
    </source>
</evidence>
<evidence type="ECO:0000256" key="5">
    <source>
        <dbReference type="ARBA" id="ARBA00022917"/>
    </source>
</evidence>
<dbReference type="GO" id="GO:0050567">
    <property type="term" value="F:glutaminyl-tRNA synthase (glutamine-hydrolyzing) activity"/>
    <property type="evidence" value="ECO:0007669"/>
    <property type="project" value="UniProtKB-UniRule"/>
</dbReference>
<accession>A0A6J2A003</accession>
<dbReference type="InterPro" id="IPR003789">
    <property type="entry name" value="Asn/Gln_tRNA_amidoTrase-B-like"/>
</dbReference>